<evidence type="ECO:0000256" key="2">
    <source>
        <dbReference type="ARBA" id="ARBA00023002"/>
    </source>
</evidence>
<dbReference type="SMART" id="SM01008">
    <property type="entry name" value="Ald_Xan_dh_C"/>
    <property type="match status" value="1"/>
</dbReference>
<gene>
    <name evidence="4" type="ORF">S03H2_66077</name>
</gene>
<dbReference type="InterPro" id="IPR016208">
    <property type="entry name" value="Ald_Oxase/xanthine_DH-like"/>
</dbReference>
<feature type="domain" description="Aldehyde oxidase/xanthine dehydrogenase a/b hammerhead" evidence="3">
    <location>
        <begin position="21"/>
        <end position="100"/>
    </location>
</feature>
<evidence type="ECO:0000259" key="3">
    <source>
        <dbReference type="SMART" id="SM01008"/>
    </source>
</evidence>
<keyword evidence="2" id="KW-0560">Oxidoreductase</keyword>
<dbReference type="Gene3D" id="3.90.1170.50">
    <property type="entry name" value="Aldehyde oxidase/xanthine dehydrogenase, a/b hammerhead"/>
    <property type="match status" value="1"/>
</dbReference>
<keyword evidence="1" id="KW-0500">Molybdenum</keyword>
<sequence>MSEFSVFGKPLPRIDAWPKTTGEVKYLDDIKMPGMLCGKILRSPHAHARIASIDTTEAERLSGVRAVITAKDTPGIKFSFIQALADKLPLCKDKVRYVGE</sequence>
<dbReference type="SUPFAM" id="SSF54665">
    <property type="entry name" value="CO dehydrogenase molybdoprotein N-domain-like"/>
    <property type="match status" value="1"/>
</dbReference>
<organism evidence="4">
    <name type="scientific">marine sediment metagenome</name>
    <dbReference type="NCBI Taxonomy" id="412755"/>
    <lineage>
        <taxon>unclassified sequences</taxon>
        <taxon>metagenomes</taxon>
        <taxon>ecological metagenomes</taxon>
    </lineage>
</organism>
<dbReference type="EMBL" id="BARU01043107">
    <property type="protein sequence ID" value="GAH77960.1"/>
    <property type="molecule type" value="Genomic_DNA"/>
</dbReference>
<dbReference type="GO" id="GO:0016491">
    <property type="term" value="F:oxidoreductase activity"/>
    <property type="evidence" value="ECO:0007669"/>
    <property type="project" value="UniProtKB-KW"/>
</dbReference>
<protein>
    <recommendedName>
        <fullName evidence="3">Aldehyde oxidase/xanthine dehydrogenase a/b hammerhead domain-containing protein</fullName>
    </recommendedName>
</protein>
<comment type="caution">
    <text evidence="4">The sequence shown here is derived from an EMBL/GenBank/DDBJ whole genome shotgun (WGS) entry which is preliminary data.</text>
</comment>
<dbReference type="Pfam" id="PF01315">
    <property type="entry name" value="Ald_Xan_dh_C"/>
    <property type="match status" value="1"/>
</dbReference>
<evidence type="ECO:0000313" key="4">
    <source>
        <dbReference type="EMBL" id="GAH77960.1"/>
    </source>
</evidence>
<name>X1J915_9ZZZZ</name>
<dbReference type="InterPro" id="IPR036856">
    <property type="entry name" value="Ald_Oxase/Xan_DH_a/b_sf"/>
</dbReference>
<dbReference type="PANTHER" id="PTHR11908:SF132">
    <property type="entry name" value="ALDEHYDE OXIDASE 1-RELATED"/>
    <property type="match status" value="1"/>
</dbReference>
<reference evidence="4" key="1">
    <citation type="journal article" date="2014" name="Front. Microbiol.">
        <title>High frequency of phylogenetically diverse reductive dehalogenase-homologous genes in deep subseafloor sedimentary metagenomes.</title>
        <authorList>
            <person name="Kawai M."/>
            <person name="Futagami T."/>
            <person name="Toyoda A."/>
            <person name="Takaki Y."/>
            <person name="Nishi S."/>
            <person name="Hori S."/>
            <person name="Arai W."/>
            <person name="Tsubouchi T."/>
            <person name="Morono Y."/>
            <person name="Uchiyama I."/>
            <person name="Ito T."/>
            <person name="Fujiyama A."/>
            <person name="Inagaki F."/>
            <person name="Takami H."/>
        </authorList>
    </citation>
    <scope>NUCLEOTIDE SEQUENCE</scope>
    <source>
        <strain evidence="4">Expedition CK06-06</strain>
    </source>
</reference>
<accession>X1J915</accession>
<evidence type="ECO:0000256" key="1">
    <source>
        <dbReference type="ARBA" id="ARBA00022505"/>
    </source>
</evidence>
<dbReference type="AlphaFoldDB" id="X1J915"/>
<proteinExistence type="predicted"/>
<dbReference type="GO" id="GO:0005506">
    <property type="term" value="F:iron ion binding"/>
    <property type="evidence" value="ECO:0007669"/>
    <property type="project" value="InterPro"/>
</dbReference>
<dbReference type="InterPro" id="IPR000674">
    <property type="entry name" value="Ald_Oxase/Xan_DH_a/b"/>
</dbReference>
<dbReference type="PANTHER" id="PTHR11908">
    <property type="entry name" value="XANTHINE DEHYDROGENASE"/>
    <property type="match status" value="1"/>
</dbReference>